<dbReference type="Gene3D" id="3.40.50.1240">
    <property type="entry name" value="Phosphoglycerate mutase-like"/>
    <property type="match status" value="1"/>
</dbReference>
<accession>A0AAE2YRM9</accession>
<evidence type="ECO:0000313" key="2">
    <source>
        <dbReference type="Proteomes" id="UP001197378"/>
    </source>
</evidence>
<dbReference type="Pfam" id="PF00300">
    <property type="entry name" value="His_Phos_1"/>
    <property type="match status" value="1"/>
</dbReference>
<dbReference type="SUPFAM" id="SSF53254">
    <property type="entry name" value="Phosphoglycerate mutase-like"/>
    <property type="match status" value="1"/>
</dbReference>
<reference evidence="1" key="1">
    <citation type="journal article" date="2021" name="ISME J.">
        <title>Genomic evolution of the class Acidithiobacillia: deep-branching Proteobacteria living in extreme acidic conditions.</title>
        <authorList>
            <person name="Moya-Beltran A."/>
            <person name="Beard S."/>
            <person name="Rojas-Villalobos C."/>
            <person name="Issotta F."/>
            <person name="Gallardo Y."/>
            <person name="Ulloa R."/>
            <person name="Giaveno A."/>
            <person name="Degli Esposti M."/>
            <person name="Johnson D.B."/>
            <person name="Quatrini R."/>
        </authorList>
    </citation>
    <scope>NUCLEOTIDE SEQUENCE</scope>
    <source>
        <strain evidence="1">VAN18-1</strain>
    </source>
</reference>
<dbReference type="SMART" id="SM00855">
    <property type="entry name" value="PGAM"/>
    <property type="match status" value="1"/>
</dbReference>
<keyword evidence="2" id="KW-1185">Reference proteome</keyword>
<evidence type="ECO:0008006" key="3">
    <source>
        <dbReference type="Google" id="ProtNLM"/>
    </source>
</evidence>
<dbReference type="CDD" id="cd07067">
    <property type="entry name" value="HP_PGM_like"/>
    <property type="match status" value="1"/>
</dbReference>
<dbReference type="EMBL" id="JAAXYO010000152">
    <property type="protein sequence ID" value="MBU2788535.1"/>
    <property type="molecule type" value="Genomic_DNA"/>
</dbReference>
<dbReference type="AlphaFoldDB" id="A0AAE2YRM9"/>
<name>A0AAE2YRM9_9PROT</name>
<dbReference type="RefSeq" id="WP_215871107.1">
    <property type="nucleotide sequence ID" value="NZ_JAAXYO010000152.1"/>
</dbReference>
<protein>
    <recommendedName>
        <fullName evidence="3">Phosphohistidine phosphatase SixA</fullName>
    </recommendedName>
</protein>
<gene>
    <name evidence="1" type="ORF">HFQ13_10050</name>
</gene>
<dbReference type="InterPro" id="IPR013078">
    <property type="entry name" value="His_Pase_superF_clade-1"/>
</dbReference>
<organism evidence="1 2">
    <name type="scientific">Igneacidithiobacillus copahuensis</name>
    <dbReference type="NCBI Taxonomy" id="2724909"/>
    <lineage>
        <taxon>Bacteria</taxon>
        <taxon>Pseudomonadati</taxon>
        <taxon>Pseudomonadota</taxon>
        <taxon>Acidithiobacillia</taxon>
        <taxon>Acidithiobacillales</taxon>
        <taxon>Acidithiobacillaceae</taxon>
        <taxon>Igneacidithiobacillus</taxon>
    </lineage>
</organism>
<dbReference type="Proteomes" id="UP001197378">
    <property type="component" value="Unassembled WGS sequence"/>
</dbReference>
<proteinExistence type="predicted"/>
<evidence type="ECO:0000313" key="1">
    <source>
        <dbReference type="EMBL" id="MBU2788535.1"/>
    </source>
</evidence>
<comment type="caution">
    <text evidence="1">The sequence shown here is derived from an EMBL/GenBank/DDBJ whole genome shotgun (WGS) entry which is preliminary data.</text>
</comment>
<sequence>MGRRCNLDLVLIRHAEAEEHSADDSDAGRRLTARGEAQAAVVAGALRHFHLQDAEIWYSPKVRTRQTAAALQAELQASVYRAEEALVTGNLAQLQFAWQEDQSKQVILVGHQPLLGDWIAQLAGIHLPIAKASVTFLRENPCSAQFQFLGHFRPELFAAANSSEKNP</sequence>
<dbReference type="InterPro" id="IPR029033">
    <property type="entry name" value="His_PPase_superfam"/>
</dbReference>